<dbReference type="AlphaFoldDB" id="I0ESW7"/>
<dbReference type="PATRIC" id="fig|1163745.3.peg.1091"/>
<evidence type="ECO:0000256" key="5">
    <source>
        <dbReference type="ARBA" id="ARBA00047422"/>
    </source>
</evidence>
<dbReference type="CDD" id="cd00315">
    <property type="entry name" value="Cyt_C5_DNA_methylase"/>
    <property type="match status" value="1"/>
</dbReference>
<accession>I0ESW7</accession>
<dbReference type="InterPro" id="IPR050750">
    <property type="entry name" value="C5-MTase"/>
</dbReference>
<dbReference type="InterPro" id="IPR018117">
    <property type="entry name" value="C5_DNA_meth_AS"/>
</dbReference>
<dbReference type="NCBIfam" id="TIGR00675">
    <property type="entry name" value="dcm"/>
    <property type="match status" value="1"/>
</dbReference>
<comment type="similarity">
    <text evidence="6 7">Belongs to the class I-like SAM-binding methyltransferase superfamily. C5-methyltransferase family.</text>
</comment>
<evidence type="ECO:0000256" key="3">
    <source>
        <dbReference type="ARBA" id="ARBA00022691"/>
    </source>
</evidence>
<dbReference type="InterPro" id="IPR029063">
    <property type="entry name" value="SAM-dependent_MTases_sf"/>
</dbReference>
<dbReference type="Gene3D" id="3.90.120.10">
    <property type="entry name" value="DNA Methylase, subunit A, domain 2"/>
    <property type="match status" value="1"/>
</dbReference>
<comment type="catalytic activity">
    <reaction evidence="5 8">
        <text>a 2'-deoxycytidine in DNA + S-adenosyl-L-methionine = a 5-methyl-2'-deoxycytidine in DNA + S-adenosyl-L-homocysteine + H(+)</text>
        <dbReference type="Rhea" id="RHEA:13681"/>
        <dbReference type="Rhea" id="RHEA-COMP:11369"/>
        <dbReference type="Rhea" id="RHEA-COMP:11370"/>
        <dbReference type="ChEBI" id="CHEBI:15378"/>
        <dbReference type="ChEBI" id="CHEBI:57856"/>
        <dbReference type="ChEBI" id="CHEBI:59789"/>
        <dbReference type="ChEBI" id="CHEBI:85452"/>
        <dbReference type="ChEBI" id="CHEBI:85454"/>
        <dbReference type="EC" id="2.1.1.37"/>
    </reaction>
</comment>
<feature type="active site" evidence="6">
    <location>
        <position position="104"/>
    </location>
</feature>
<dbReference type="PRINTS" id="PR00105">
    <property type="entry name" value="C5METTRFRASE"/>
</dbReference>
<dbReference type="KEGG" id="hcm:HCD_05170"/>
<dbReference type="STRING" id="1163745.HCD_05170"/>
<name>I0ESW7_HELCM</name>
<keyword evidence="4" id="KW-0680">Restriction system</keyword>
<dbReference type="HOGENOM" id="CLU_006958_0_1_7"/>
<keyword evidence="1 6" id="KW-0489">Methyltransferase</keyword>
<dbReference type="GO" id="GO:0032259">
    <property type="term" value="P:methylation"/>
    <property type="evidence" value="ECO:0007669"/>
    <property type="project" value="UniProtKB-KW"/>
</dbReference>
<dbReference type="EC" id="2.1.1.37" evidence="8"/>
<protein>
    <recommendedName>
        <fullName evidence="8">Cytosine-specific methyltransferase</fullName>
        <ecNumber evidence="8">2.1.1.37</ecNumber>
    </recommendedName>
</protein>
<dbReference type="GO" id="GO:0003886">
    <property type="term" value="F:DNA (cytosine-5-)-methyltransferase activity"/>
    <property type="evidence" value="ECO:0007669"/>
    <property type="project" value="UniProtKB-EC"/>
</dbReference>
<evidence type="ECO:0000256" key="6">
    <source>
        <dbReference type="PROSITE-ProRule" id="PRU01016"/>
    </source>
</evidence>
<evidence type="ECO:0000256" key="2">
    <source>
        <dbReference type="ARBA" id="ARBA00022679"/>
    </source>
</evidence>
<dbReference type="GO" id="GO:0009307">
    <property type="term" value="P:DNA restriction-modification system"/>
    <property type="evidence" value="ECO:0007669"/>
    <property type="project" value="UniProtKB-KW"/>
</dbReference>
<sequence length="437" mass="49736">MTTEQNLFTPLLKPKNFKPYLTDYKNQIVRFMDLFAGLGGLRLGFEQALSSIGLKSECVLSSEIKKSALKAYANHFKEIPQGDITKIDTNNIPNFDILLAGFPCQPFSSAGKRRGLEDTRGTLFFEIMRFLLTKKPKGFLLENVPGLLTHDKGKTFSIMLHHLEECGHFVNYKLLNAKDFGVAQNRERLYIVGSLSCHIDLDNFPITKCVFKDIQEHHLELLNTPFTQKILSQFTPNELYGKAIKDKRGASNNIHSWDLELRGAVNQTQKDLLNLFLKERRKSKYAILWGTPKKDGVPLSLKSIQDFFNHADLISLLDDLVVKGYLKQIKNPKNNELGFALSGGKLSFEFSKILHPNEPTPTLVASDMHKIGVIDFKDKKAGLRRLSIQEGLRLFGFPKNYTLNTPYKESMDLLGNSVCACYPSYQQETYKDYIKRI</sequence>
<proteinExistence type="inferred from homology"/>
<dbReference type="InterPro" id="IPR001525">
    <property type="entry name" value="C5_MeTfrase"/>
</dbReference>
<evidence type="ECO:0000256" key="1">
    <source>
        <dbReference type="ARBA" id="ARBA00022603"/>
    </source>
</evidence>
<evidence type="ECO:0000256" key="7">
    <source>
        <dbReference type="RuleBase" id="RU000416"/>
    </source>
</evidence>
<dbReference type="SUPFAM" id="SSF53335">
    <property type="entry name" value="S-adenosyl-L-methionine-dependent methyltransferases"/>
    <property type="match status" value="1"/>
</dbReference>
<reference evidence="9 10" key="1">
    <citation type="journal article" date="2013" name="PLoS ONE">
        <title>Sequence Divergence and Conservation in Genomes ofHelicobacter cetorum Strains from a Dolphin and a Whale.</title>
        <authorList>
            <person name="Kersulyte D."/>
            <person name="Rossi M."/>
            <person name="Berg D.E."/>
        </authorList>
    </citation>
    <scope>NUCLEOTIDE SEQUENCE [LARGE SCALE GENOMIC DNA]</scope>
    <source>
        <strain evidence="9 10">MIT 99-5656</strain>
    </source>
</reference>
<dbReference type="EMBL" id="CP003481">
    <property type="protein sequence ID" value="AFI06036.1"/>
    <property type="molecule type" value="Genomic_DNA"/>
</dbReference>
<evidence type="ECO:0000313" key="9">
    <source>
        <dbReference type="EMBL" id="AFI06036.1"/>
    </source>
</evidence>
<dbReference type="PANTHER" id="PTHR46098:SF1">
    <property type="entry name" value="TRNA (CYTOSINE(38)-C(5))-METHYLTRANSFERASE"/>
    <property type="match status" value="1"/>
</dbReference>
<keyword evidence="2 6" id="KW-0808">Transferase</keyword>
<evidence type="ECO:0000256" key="4">
    <source>
        <dbReference type="ARBA" id="ARBA00022747"/>
    </source>
</evidence>
<dbReference type="Proteomes" id="UP000005013">
    <property type="component" value="Chromosome"/>
</dbReference>
<keyword evidence="3 6" id="KW-0949">S-adenosyl-L-methionine</keyword>
<gene>
    <name evidence="9" type="ordered locus">HCD_05170</name>
</gene>
<dbReference type="PANTHER" id="PTHR46098">
    <property type="entry name" value="TRNA (CYTOSINE(38)-C(5))-METHYLTRANSFERASE"/>
    <property type="match status" value="1"/>
</dbReference>
<evidence type="ECO:0000256" key="8">
    <source>
        <dbReference type="RuleBase" id="RU000417"/>
    </source>
</evidence>
<dbReference type="REBASE" id="47670">
    <property type="entry name" value="M.Hce99ORF5170P"/>
</dbReference>
<dbReference type="PROSITE" id="PS51679">
    <property type="entry name" value="SAM_MT_C5"/>
    <property type="match status" value="1"/>
</dbReference>
<dbReference type="Pfam" id="PF00145">
    <property type="entry name" value="DNA_methylase"/>
    <property type="match status" value="1"/>
</dbReference>
<evidence type="ECO:0000313" key="10">
    <source>
        <dbReference type="Proteomes" id="UP000005013"/>
    </source>
</evidence>
<dbReference type="Gene3D" id="3.40.50.150">
    <property type="entry name" value="Vaccinia Virus protein VP39"/>
    <property type="match status" value="1"/>
</dbReference>
<dbReference type="PROSITE" id="PS00094">
    <property type="entry name" value="C5_MTASE_1"/>
    <property type="match status" value="1"/>
</dbReference>
<dbReference type="RefSeq" id="WP_014659526.1">
    <property type="nucleotide sequence ID" value="NC_017735.1"/>
</dbReference>
<keyword evidence="10" id="KW-1185">Reference proteome</keyword>
<organism evidence="9 10">
    <name type="scientific">Helicobacter cetorum (strain ATCC BAA-540 / CCUG 52418 / MIT 99-5656)</name>
    <dbReference type="NCBI Taxonomy" id="1163745"/>
    <lineage>
        <taxon>Bacteria</taxon>
        <taxon>Pseudomonadati</taxon>
        <taxon>Campylobacterota</taxon>
        <taxon>Epsilonproteobacteria</taxon>
        <taxon>Campylobacterales</taxon>
        <taxon>Helicobacteraceae</taxon>
        <taxon>Helicobacter</taxon>
    </lineage>
</organism>
<dbReference type="eggNOG" id="COG0270">
    <property type="taxonomic scope" value="Bacteria"/>
</dbReference>